<name>A0ABQ5Q342_9BACT</name>
<evidence type="ECO:0000313" key="1">
    <source>
        <dbReference type="EMBL" id="GLH68856.1"/>
    </source>
</evidence>
<evidence type="ECO:0008006" key="3">
    <source>
        <dbReference type="Google" id="ProtNLM"/>
    </source>
</evidence>
<evidence type="ECO:0000313" key="2">
    <source>
        <dbReference type="Proteomes" id="UP001165089"/>
    </source>
</evidence>
<organism evidence="1 2">
    <name type="scientific">Geothrix rubra</name>
    <dbReference type="NCBI Taxonomy" id="2927977"/>
    <lineage>
        <taxon>Bacteria</taxon>
        <taxon>Pseudomonadati</taxon>
        <taxon>Acidobacteriota</taxon>
        <taxon>Holophagae</taxon>
        <taxon>Holophagales</taxon>
        <taxon>Holophagaceae</taxon>
        <taxon>Geothrix</taxon>
    </lineage>
</organism>
<dbReference type="EMBL" id="BSDD01000001">
    <property type="protein sequence ID" value="GLH68856.1"/>
    <property type="molecule type" value="Genomic_DNA"/>
</dbReference>
<accession>A0ABQ5Q342</accession>
<comment type="caution">
    <text evidence="1">The sequence shown here is derived from an EMBL/GenBank/DDBJ whole genome shotgun (WGS) entry which is preliminary data.</text>
</comment>
<keyword evidence="2" id="KW-1185">Reference proteome</keyword>
<proteinExistence type="predicted"/>
<gene>
    <name evidence="1" type="ORF">GETHPA_03890</name>
</gene>
<protein>
    <recommendedName>
        <fullName evidence="3">DUF3187 family protein</fullName>
    </recommendedName>
</protein>
<dbReference type="Proteomes" id="UP001165089">
    <property type="component" value="Unassembled WGS sequence"/>
</dbReference>
<dbReference type="RefSeq" id="WP_285722488.1">
    <property type="nucleotide sequence ID" value="NZ_BSDD01000001.1"/>
</dbReference>
<dbReference type="InterPro" id="IPR021523">
    <property type="entry name" value="DUF3187"/>
</dbReference>
<dbReference type="Pfam" id="PF11383">
    <property type="entry name" value="DUF3187"/>
    <property type="match status" value="1"/>
</dbReference>
<sequence length="355" mass="41133">MRRAALAFLAVLGLAAEEPLHEMGPFPTREMFPLYLPTMAYQPVDPAPLGRGRWRWALHWVEANTFQFSDVFEHNPPRDTSGRVAITRAYMEAHLPEYASLPVVYFFDEEIARFELEGRYGLTDRTDLWFRLPVQNHTGGFLDPLIEDFHHLGFEQFGRDLVLQNQVTLAVAQYGKVSFFNDERILGKTQDPVFGLTQRLLQTPAWTLSATFSLKPPLTHTYDVYRSGWDQSYGVTALWRAAPRHVFYLGGAFVQRPHGSPDYTAIGFRDGVGLHATWEYRRWRRTQPFLQLYWQSGYLHPQPYQHFDQPSLQHDLGVHWHWTPHTTLTFHYMNNVTHWGNTADMALGASLTAHF</sequence>
<reference evidence="1 2" key="1">
    <citation type="journal article" date="2023" name="Antonie Van Leeuwenhoek">
        <title>Mesoterricola silvestris gen. nov., sp. nov., Mesoterricola sediminis sp. nov., Geothrix oryzae sp. nov., Geothrix edaphica sp. nov., Geothrix rubra sp. nov., and Geothrix limicola sp. nov., six novel members of Acidobacteriota isolated from soils.</title>
        <authorList>
            <person name="Itoh H."/>
            <person name="Sugisawa Y."/>
            <person name="Mise K."/>
            <person name="Xu Z."/>
            <person name="Kuniyasu M."/>
            <person name="Ushijima N."/>
            <person name="Kawano K."/>
            <person name="Kobayashi E."/>
            <person name="Shiratori Y."/>
            <person name="Masuda Y."/>
            <person name="Senoo K."/>
        </authorList>
    </citation>
    <scope>NUCLEOTIDE SEQUENCE [LARGE SCALE GENOMIC DNA]</scope>
    <source>
        <strain evidence="1 2">Red803</strain>
    </source>
</reference>